<dbReference type="Pfam" id="PF19457">
    <property type="entry name" value="DUF5994"/>
    <property type="match status" value="1"/>
</dbReference>
<evidence type="ECO:0000256" key="1">
    <source>
        <dbReference type="SAM" id="MobiDB-lite"/>
    </source>
</evidence>
<evidence type="ECO:0000313" key="3">
    <source>
        <dbReference type="Proteomes" id="UP000707731"/>
    </source>
</evidence>
<feature type="region of interest" description="Disordered" evidence="1">
    <location>
        <begin position="1"/>
        <end position="35"/>
    </location>
</feature>
<evidence type="ECO:0000313" key="2">
    <source>
        <dbReference type="EMBL" id="MBF6355713.1"/>
    </source>
</evidence>
<keyword evidence="3" id="KW-1185">Reference proteome</keyword>
<sequence>MTGTSPASSHFEMSEGAARSAVAQPFGSPTRTPRVLLSSPEDSLGLVDGAWWPRTDNLTSELHDLVSAVTPQLGHIARIAVDRNVFSANRRRIDRADGIEVTGPDADQSSDVIRLSGRQGAQLDLLVIAANTPPELADRRMRELLGTAPDIPWTAAD</sequence>
<reference evidence="2 3" key="1">
    <citation type="submission" date="2020-10" db="EMBL/GenBank/DDBJ databases">
        <title>Identification of Nocardia species via Next-generation sequencing and recognition of intraspecies genetic diversity.</title>
        <authorList>
            <person name="Li P."/>
            <person name="Li P."/>
            <person name="Lu B."/>
        </authorList>
    </citation>
    <scope>NUCLEOTIDE SEQUENCE [LARGE SCALE GENOMIC DNA]</scope>
    <source>
        <strain evidence="2 3">BJ06-0143</strain>
    </source>
</reference>
<comment type="caution">
    <text evidence="2">The sequence shown here is derived from an EMBL/GenBank/DDBJ whole genome shotgun (WGS) entry which is preliminary data.</text>
</comment>
<dbReference type="InterPro" id="IPR046036">
    <property type="entry name" value="DUF5994"/>
</dbReference>
<name>A0ABS0DCX0_9NOCA</name>
<gene>
    <name evidence="2" type="ORF">IU449_14350</name>
</gene>
<dbReference type="EMBL" id="JADLQN010000002">
    <property type="protein sequence ID" value="MBF6355713.1"/>
    <property type="molecule type" value="Genomic_DNA"/>
</dbReference>
<dbReference type="Proteomes" id="UP000707731">
    <property type="component" value="Unassembled WGS sequence"/>
</dbReference>
<dbReference type="RefSeq" id="WP_195002626.1">
    <property type="nucleotide sequence ID" value="NZ_JADLQN010000002.1"/>
</dbReference>
<proteinExistence type="predicted"/>
<accession>A0ABS0DCX0</accession>
<protein>
    <submittedName>
        <fullName evidence="2">Uncharacterized protein</fullName>
    </submittedName>
</protein>
<organism evidence="2 3">
    <name type="scientific">Nocardia higoensis</name>
    <dbReference type="NCBI Taxonomy" id="228599"/>
    <lineage>
        <taxon>Bacteria</taxon>
        <taxon>Bacillati</taxon>
        <taxon>Actinomycetota</taxon>
        <taxon>Actinomycetes</taxon>
        <taxon>Mycobacteriales</taxon>
        <taxon>Nocardiaceae</taxon>
        <taxon>Nocardia</taxon>
    </lineage>
</organism>